<dbReference type="InterPro" id="IPR052740">
    <property type="entry name" value="CE4"/>
</dbReference>
<dbReference type="SMART" id="SM00289">
    <property type="entry name" value="WR1"/>
    <property type="match status" value="5"/>
</dbReference>
<feature type="domain" description="EGF-like" evidence="2">
    <location>
        <begin position="61"/>
        <end position="93"/>
    </location>
</feature>
<dbReference type="EMBL" id="CAJEWN010003490">
    <property type="protein sequence ID" value="CAD2207809.1"/>
    <property type="molecule type" value="Genomic_DNA"/>
</dbReference>
<feature type="domain" description="EGF-like" evidence="2">
    <location>
        <begin position="279"/>
        <end position="311"/>
    </location>
</feature>
<protein>
    <recommendedName>
        <fullName evidence="2">EGF-like domain-containing protein</fullName>
    </recommendedName>
</protein>
<dbReference type="Proteomes" id="UP000580250">
    <property type="component" value="Unassembled WGS sequence"/>
</dbReference>
<name>A0A6V7Y7Z3_MELEN</name>
<evidence type="ECO:0000313" key="3">
    <source>
        <dbReference type="EMBL" id="CAD2207809.1"/>
    </source>
</evidence>
<feature type="region of interest" description="Disordered" evidence="1">
    <location>
        <begin position="372"/>
        <end position="422"/>
    </location>
</feature>
<feature type="compositionally biased region" description="Basic and acidic residues" evidence="1">
    <location>
        <begin position="409"/>
        <end position="422"/>
    </location>
</feature>
<dbReference type="SMART" id="SM00181">
    <property type="entry name" value="EGF"/>
    <property type="match status" value="4"/>
</dbReference>
<dbReference type="PANTHER" id="PTHR45985:SF3">
    <property type="entry name" value="CHITIN DEACETYLASE-LIKE 4"/>
    <property type="match status" value="1"/>
</dbReference>
<sequence length="422" mass="44888">MLCSLSRCRCPNDQVFSGNRCMPSCPQSYIRNQFGVCQPGCRTNQIEHQGHCIDIVGPGQACLVNRQCAGGSQCIDAQCQCPISMVNNNGVCVPVRAAPHESCTRGQRCVGGSSFPPNSACSPAVECGGGSKCEQGICICTPPLLAINGTCQYPPTVLPDGACPTGRERCLGGSNCRQGSECSIVTQVGAGQSCSPTRVCTNFAVCVQGICTCPSPFVAQSGQCVRPETVLAGDSCALGEACPPNSYCDQTDKVCTCIAPTTNINGVCRNSQTANPGESCLNGEICSGGSNCVEGTCQCSAGMTIQADQCVLIPSNTLGPCSENNNQCVGGAYCDLKRQLCVCPRENGNWGCLCRFKEAIFVKNKKRRLQYRRKRSLPLNSSKRKREERPLPSEFNNNIENQNNLGDGGNKDKLMPVELKNR</sequence>
<evidence type="ECO:0000256" key="1">
    <source>
        <dbReference type="SAM" id="MobiDB-lite"/>
    </source>
</evidence>
<dbReference type="OrthoDB" id="504708at2759"/>
<dbReference type="InterPro" id="IPR006149">
    <property type="entry name" value="EB_dom"/>
</dbReference>
<dbReference type="InterPro" id="IPR000742">
    <property type="entry name" value="EGF"/>
</dbReference>
<evidence type="ECO:0000313" key="4">
    <source>
        <dbReference type="Proteomes" id="UP000580250"/>
    </source>
</evidence>
<feature type="domain" description="EGF-like" evidence="2">
    <location>
        <begin position="193"/>
        <end position="225"/>
    </location>
</feature>
<evidence type="ECO:0000259" key="2">
    <source>
        <dbReference type="SMART" id="SM00181"/>
    </source>
</evidence>
<dbReference type="PANTHER" id="PTHR45985">
    <property type="match status" value="1"/>
</dbReference>
<gene>
    <name evidence="3" type="ORF">MENT_LOCUS61779</name>
</gene>
<reference evidence="3 4" key="1">
    <citation type="submission" date="2020-08" db="EMBL/GenBank/DDBJ databases">
        <authorList>
            <person name="Koutsovoulos G."/>
            <person name="Danchin GJ E."/>
        </authorList>
    </citation>
    <scope>NUCLEOTIDE SEQUENCE [LARGE SCALE GENOMIC DNA]</scope>
</reference>
<dbReference type="InterPro" id="IPR006150">
    <property type="entry name" value="Cys_repeat_1"/>
</dbReference>
<dbReference type="Pfam" id="PF01683">
    <property type="entry name" value="EB"/>
    <property type="match status" value="3"/>
</dbReference>
<feature type="domain" description="EGF-like" evidence="2">
    <location>
        <begin position="120"/>
        <end position="152"/>
    </location>
</feature>
<feature type="compositionally biased region" description="Basic residues" evidence="1">
    <location>
        <begin position="372"/>
        <end position="384"/>
    </location>
</feature>
<comment type="caution">
    <text evidence="3">The sequence shown here is derived from an EMBL/GenBank/DDBJ whole genome shotgun (WGS) entry which is preliminary data.</text>
</comment>
<accession>A0A6V7Y7Z3</accession>
<dbReference type="AlphaFoldDB" id="A0A6V7Y7Z3"/>
<organism evidence="3 4">
    <name type="scientific">Meloidogyne enterolobii</name>
    <name type="common">Root-knot nematode worm</name>
    <name type="synonym">Meloidogyne mayaguensis</name>
    <dbReference type="NCBI Taxonomy" id="390850"/>
    <lineage>
        <taxon>Eukaryota</taxon>
        <taxon>Metazoa</taxon>
        <taxon>Ecdysozoa</taxon>
        <taxon>Nematoda</taxon>
        <taxon>Chromadorea</taxon>
        <taxon>Rhabditida</taxon>
        <taxon>Tylenchina</taxon>
        <taxon>Tylenchomorpha</taxon>
        <taxon>Tylenchoidea</taxon>
        <taxon>Meloidogynidae</taxon>
        <taxon>Meloidogyninae</taxon>
        <taxon>Meloidogyne</taxon>
    </lineage>
</organism>
<proteinExistence type="predicted"/>